<name>A0A444S5I3_VERDA</name>
<dbReference type="GO" id="GO:0007165">
    <property type="term" value="P:signal transduction"/>
    <property type="evidence" value="ECO:0007669"/>
    <property type="project" value="TreeGrafter"/>
</dbReference>
<dbReference type="InterPro" id="IPR011009">
    <property type="entry name" value="Kinase-like_dom_sf"/>
</dbReference>
<dbReference type="Gene3D" id="1.10.510.10">
    <property type="entry name" value="Transferase(Phosphotransferase) domain 1"/>
    <property type="match status" value="1"/>
</dbReference>
<dbReference type="Pfam" id="PF00069">
    <property type="entry name" value="Pkinase"/>
    <property type="match status" value="1"/>
</dbReference>
<protein>
    <recommendedName>
        <fullName evidence="2">Protein kinase domain-containing protein</fullName>
    </recommendedName>
</protein>
<feature type="compositionally biased region" description="Polar residues" evidence="1">
    <location>
        <begin position="709"/>
        <end position="722"/>
    </location>
</feature>
<dbReference type="GO" id="GO:0004672">
    <property type="term" value="F:protein kinase activity"/>
    <property type="evidence" value="ECO:0007669"/>
    <property type="project" value="InterPro"/>
</dbReference>
<dbReference type="Proteomes" id="UP000288725">
    <property type="component" value="Chromosome 5"/>
</dbReference>
<dbReference type="CDD" id="cd00180">
    <property type="entry name" value="PKc"/>
    <property type="match status" value="1"/>
</dbReference>
<proteinExistence type="predicted"/>
<feature type="region of interest" description="Disordered" evidence="1">
    <location>
        <begin position="709"/>
        <end position="984"/>
    </location>
</feature>
<feature type="compositionally biased region" description="Basic and acidic residues" evidence="1">
    <location>
        <begin position="919"/>
        <end position="929"/>
    </location>
</feature>
<feature type="compositionally biased region" description="Polar residues" evidence="1">
    <location>
        <begin position="759"/>
        <end position="776"/>
    </location>
</feature>
<feature type="domain" description="Protein kinase" evidence="2">
    <location>
        <begin position="228"/>
        <end position="472"/>
    </location>
</feature>
<dbReference type="SUPFAM" id="SSF56112">
    <property type="entry name" value="Protein kinase-like (PK-like)"/>
    <property type="match status" value="1"/>
</dbReference>
<dbReference type="PANTHER" id="PTHR23257">
    <property type="entry name" value="SERINE-THREONINE PROTEIN KINASE"/>
    <property type="match status" value="1"/>
</dbReference>
<dbReference type="AlphaFoldDB" id="A0A444S5I3"/>
<reference evidence="3 4" key="1">
    <citation type="submission" date="2018-12" db="EMBL/GenBank/DDBJ databases">
        <title>Genome of Verticillium dahliae isolate Getta Getta.</title>
        <authorList>
            <person name="Gardiner D.M."/>
        </authorList>
    </citation>
    <scope>NUCLEOTIDE SEQUENCE [LARGE SCALE GENOMIC DNA]</scope>
    <source>
        <strain evidence="3 4">Getta Getta</strain>
    </source>
</reference>
<comment type="caution">
    <text evidence="3">The sequence shown here is derived from an EMBL/GenBank/DDBJ whole genome shotgun (WGS) entry which is preliminary data.</text>
</comment>
<dbReference type="InterPro" id="IPR050167">
    <property type="entry name" value="Ser_Thr_protein_kinase"/>
</dbReference>
<gene>
    <name evidence="3" type="ORF">VDGE_08976</name>
</gene>
<evidence type="ECO:0000256" key="1">
    <source>
        <dbReference type="SAM" id="MobiDB-lite"/>
    </source>
</evidence>
<evidence type="ECO:0000259" key="2">
    <source>
        <dbReference type="PROSITE" id="PS50011"/>
    </source>
</evidence>
<dbReference type="GO" id="GO:0005737">
    <property type="term" value="C:cytoplasm"/>
    <property type="evidence" value="ECO:0007669"/>
    <property type="project" value="TreeGrafter"/>
</dbReference>
<accession>A0A444S5I3</accession>
<evidence type="ECO:0000313" key="3">
    <source>
        <dbReference type="EMBL" id="RXG48662.1"/>
    </source>
</evidence>
<sequence length="1011" mass="112037">MTPAERRAVSVDRRAHTFIRAPSQPRAFPRASAPELPFEKVGESTLDRITSSFEQRPVTSLDQMVQSATAETFVRADHFPDNVSLSDTHSVTTSQYDVMIQEELERTWILNLSMHFRDKSKREKFFVTYRDKETSWRRVTISLDYRNAPENSLEMDLAHTKLQREKSAKIYEAIRESLQDIQFYETVTNLKLQTTDGRLHVHVMEDRNEIINYPTVRQVQHLGCQRIRERDINFDSHMSGFVYKVSVGQEVLIKKEIPGPDTIDEFLYEINALNRLRYSRNVISFFGVVVDDHDEHVKGLLISFAGQGALIDLLYDNRQGSELGTPWLIRERWARQIVEGLSDIHESGFVQGDFTLSNIVIDDEGDAKIIDINRRGCPVGWEPPEATPLIESGQRISMYIGVKSDLYQLGMVLWALATQEDEPETHGRPLILEHDVDVPHWYRELVGFCLSDDPRHRLQAASLLTLFPEPAVRHDTGNDLPSISVDDGYSMKEYFVADENGQPRVKTVAQPSDWSYVNRGQAAGYPQDPYYYTRGRSPPSPLPSHHGQFDAFYKGSQVSGWAGARNIAPSYSDVGADEMIRGRSITPRTSKDSLAGESHMESRGHATLGGVFETSEEPYSMAPASQGLRRDSTSLIPDVKDELDAAVTPTPNTPVKEDQKLLNDDTVPLSTARMLQANDEDQLVEVSNPLEETAQGGICAATQKPTEINSEAEATTNSQQALKSEDSLSVVETSVTTVADTPGSGPQDTHRTPLKLPTQLEQPSKNPESSSAGTDKTQCHAMLEETGPGEAENDAQMKSHETPPLIDKTAPLPAEDALSTVRNVNNDESPPADDHGADGTEGALVPPSGSDGHAPLNTGSTTEQDIPVREAEGDDETAKATGLTVPGGENDDSNGGLPGRPEDGAAVGNQPKEVSTILEEGKFDQEDTRSVQAMPHPAEAVPSSKPEAKQTEDEEIIDEKRSGTNMPCLWPRRSRQSRQKDRYEKCTNIQTPAPASWDEDAQGGAYLFWKA</sequence>
<evidence type="ECO:0000313" key="4">
    <source>
        <dbReference type="Proteomes" id="UP000288725"/>
    </source>
</evidence>
<organism evidence="3 4">
    <name type="scientific">Verticillium dahliae</name>
    <name type="common">Verticillium wilt</name>
    <dbReference type="NCBI Taxonomy" id="27337"/>
    <lineage>
        <taxon>Eukaryota</taxon>
        <taxon>Fungi</taxon>
        <taxon>Dikarya</taxon>
        <taxon>Ascomycota</taxon>
        <taxon>Pezizomycotina</taxon>
        <taxon>Sordariomycetes</taxon>
        <taxon>Hypocreomycetidae</taxon>
        <taxon>Glomerellales</taxon>
        <taxon>Plectosphaerellaceae</taxon>
        <taxon>Verticillium</taxon>
    </lineage>
</organism>
<feature type="compositionally biased region" description="Low complexity" evidence="1">
    <location>
        <begin position="727"/>
        <end position="741"/>
    </location>
</feature>
<dbReference type="EMBL" id="RSDZ01000021">
    <property type="protein sequence ID" value="RXG48662.1"/>
    <property type="molecule type" value="Genomic_DNA"/>
</dbReference>
<dbReference type="GO" id="GO:0005524">
    <property type="term" value="F:ATP binding"/>
    <property type="evidence" value="ECO:0007669"/>
    <property type="project" value="InterPro"/>
</dbReference>
<dbReference type="InterPro" id="IPR000719">
    <property type="entry name" value="Prot_kinase_dom"/>
</dbReference>
<dbReference type="PROSITE" id="PS50011">
    <property type="entry name" value="PROTEIN_KINASE_DOM"/>
    <property type="match status" value="1"/>
</dbReference>